<dbReference type="PANTHER" id="PTHR33077">
    <property type="entry name" value="PROTEIN TIFY 4A-RELATED-RELATED"/>
    <property type="match status" value="1"/>
</dbReference>
<evidence type="ECO:0000259" key="3">
    <source>
        <dbReference type="PROSITE" id="PS51320"/>
    </source>
</evidence>
<dbReference type="OrthoDB" id="1908882at2759"/>
<dbReference type="SMART" id="SM00979">
    <property type="entry name" value="TIFY"/>
    <property type="match status" value="1"/>
</dbReference>
<name>A0A8T2V201_CERRI</name>
<evidence type="ECO:0000256" key="1">
    <source>
        <dbReference type="ARBA" id="ARBA00008614"/>
    </source>
</evidence>
<dbReference type="EMBL" id="CM035408">
    <property type="protein sequence ID" value="KAH7442521.1"/>
    <property type="molecule type" value="Genomic_DNA"/>
</dbReference>
<feature type="region of interest" description="Disordered" evidence="2">
    <location>
        <begin position="299"/>
        <end position="319"/>
    </location>
</feature>
<evidence type="ECO:0000313" key="4">
    <source>
        <dbReference type="EMBL" id="KAH7442521.1"/>
    </source>
</evidence>
<dbReference type="GO" id="GO:0009611">
    <property type="term" value="P:response to wounding"/>
    <property type="evidence" value="ECO:0007669"/>
    <property type="project" value="TreeGrafter"/>
</dbReference>
<organism evidence="4 5">
    <name type="scientific">Ceratopteris richardii</name>
    <name type="common">Triangle waterfern</name>
    <dbReference type="NCBI Taxonomy" id="49495"/>
    <lineage>
        <taxon>Eukaryota</taxon>
        <taxon>Viridiplantae</taxon>
        <taxon>Streptophyta</taxon>
        <taxon>Embryophyta</taxon>
        <taxon>Tracheophyta</taxon>
        <taxon>Polypodiopsida</taxon>
        <taxon>Polypodiidae</taxon>
        <taxon>Polypodiales</taxon>
        <taxon>Pteridineae</taxon>
        <taxon>Pteridaceae</taxon>
        <taxon>Parkerioideae</taxon>
        <taxon>Ceratopteris</taxon>
    </lineage>
</organism>
<dbReference type="AlphaFoldDB" id="A0A8T2V201"/>
<gene>
    <name evidence="4" type="ORF">KP509_03G092300</name>
</gene>
<dbReference type="InterPro" id="IPR040390">
    <property type="entry name" value="TIFY/JAZ"/>
</dbReference>
<dbReference type="InterPro" id="IPR010399">
    <property type="entry name" value="Tify_dom"/>
</dbReference>
<dbReference type="Pfam" id="PF06200">
    <property type="entry name" value="tify"/>
    <property type="match status" value="1"/>
</dbReference>
<keyword evidence="5" id="KW-1185">Reference proteome</keyword>
<dbReference type="Proteomes" id="UP000825935">
    <property type="component" value="Chromosome 3"/>
</dbReference>
<feature type="compositionally biased region" description="Polar residues" evidence="2">
    <location>
        <begin position="307"/>
        <end position="319"/>
    </location>
</feature>
<comment type="caution">
    <text evidence="4">The sequence shown here is derived from an EMBL/GenBank/DDBJ whole genome shotgun (WGS) entry which is preliminary data.</text>
</comment>
<dbReference type="PANTHER" id="PTHR33077:SF8">
    <property type="entry name" value="PROTEIN TIFY 8"/>
    <property type="match status" value="1"/>
</dbReference>
<proteinExistence type="inferred from homology"/>
<protein>
    <recommendedName>
        <fullName evidence="3">Tify domain-containing protein</fullName>
    </recommendedName>
</protein>
<dbReference type="GO" id="GO:2000022">
    <property type="term" value="P:regulation of jasmonic acid mediated signaling pathway"/>
    <property type="evidence" value="ECO:0007669"/>
    <property type="project" value="TreeGrafter"/>
</dbReference>
<evidence type="ECO:0000256" key="2">
    <source>
        <dbReference type="SAM" id="MobiDB-lite"/>
    </source>
</evidence>
<evidence type="ECO:0000313" key="5">
    <source>
        <dbReference type="Proteomes" id="UP000825935"/>
    </source>
</evidence>
<comment type="similarity">
    <text evidence="1">Belongs to the TIFY/JAZ family.</text>
</comment>
<dbReference type="PROSITE" id="PS51320">
    <property type="entry name" value="TIFY"/>
    <property type="match status" value="1"/>
</dbReference>
<feature type="domain" description="Tify" evidence="3">
    <location>
        <begin position="234"/>
        <end position="269"/>
    </location>
</feature>
<dbReference type="GO" id="GO:0005634">
    <property type="term" value="C:nucleus"/>
    <property type="evidence" value="ECO:0007669"/>
    <property type="project" value="TreeGrafter"/>
</dbReference>
<reference evidence="4" key="1">
    <citation type="submission" date="2021-08" db="EMBL/GenBank/DDBJ databases">
        <title>WGS assembly of Ceratopteris richardii.</title>
        <authorList>
            <person name="Marchant D.B."/>
            <person name="Chen G."/>
            <person name="Jenkins J."/>
            <person name="Shu S."/>
            <person name="Leebens-Mack J."/>
            <person name="Grimwood J."/>
            <person name="Schmutz J."/>
            <person name="Soltis P."/>
            <person name="Soltis D."/>
            <person name="Chen Z.-H."/>
        </authorList>
    </citation>
    <scope>NUCLEOTIDE SEQUENCE</scope>
    <source>
        <strain evidence="4">Whitten #5841</strain>
        <tissue evidence="4">Leaf</tissue>
    </source>
</reference>
<dbReference type="GO" id="GO:0031347">
    <property type="term" value="P:regulation of defense response"/>
    <property type="evidence" value="ECO:0007669"/>
    <property type="project" value="TreeGrafter"/>
</dbReference>
<sequence length="398" mass="43166">MAWEELPLLHKFLGANSSDDQHNHQPHIVLTEVSVTSSSSTELGYDQGSYVLNNRWQPSENNSRNSSPQLLSMGMDASDGLRLYKKLRVEQADDSKKRHEESTLDELNLTMQPPRVVSSNLYPSAMTHLDFLKVASKHWDSSIIPHSAMFGSGRVGQRGLNTEATNSLKDNIAGPLLNISPADEGSRTGLKGSSIGSLLDQATPGSGLGLSLGQSKSLIRAVGSESTHCASQEITSITRQLTIFYGGQAHVYEDVSVDKAEAIIALAGSTGRSWSTVYSQPKSSMPLSVAEGSLSIYDRDKAKGGNKPSSSHHLETSSGFSADVQNNVNSFLHKGHSCMGDSHVHEEHPNRCPKWPTDIHLITDHMNGKKPAVKSQVSMNVGDFEKEIPLKLKPFASL</sequence>
<accession>A0A8T2V201</accession>